<evidence type="ECO:0000313" key="2">
    <source>
        <dbReference type="EMBL" id="KAL1595345.1"/>
    </source>
</evidence>
<sequence>MPLWLIFHPDGTFEDDASKEALATDVTKIYTSAGLPAFYVVTNFIKMSSNTMLVGGKKLSKAKPFIRIAIEHIAVRLPDEDATYKRVSNRVDEALKPHVADKGYDWEFHIDETERRLWKINGIFPPAFGSDEEKIWVKENYAVPLENLEKGNL</sequence>
<dbReference type="InterPro" id="IPR028116">
    <property type="entry name" value="Cis-CaaD-like"/>
</dbReference>
<evidence type="ECO:0000313" key="3">
    <source>
        <dbReference type="Proteomes" id="UP001521785"/>
    </source>
</evidence>
<dbReference type="InterPro" id="IPR014347">
    <property type="entry name" value="Tautomerase/MIF_sf"/>
</dbReference>
<reference evidence="2 3" key="1">
    <citation type="submission" date="2024-02" db="EMBL/GenBank/DDBJ databases">
        <title>De novo assembly and annotation of 12 fungi associated with fruit tree decline syndrome in Ontario, Canada.</title>
        <authorList>
            <person name="Sulman M."/>
            <person name="Ellouze W."/>
            <person name="Ilyukhin E."/>
        </authorList>
    </citation>
    <scope>NUCLEOTIDE SEQUENCE [LARGE SCALE GENOMIC DNA]</scope>
    <source>
        <strain evidence="2 3">M42-189</strain>
    </source>
</reference>
<proteinExistence type="predicted"/>
<dbReference type="Proteomes" id="UP001521785">
    <property type="component" value="Unassembled WGS sequence"/>
</dbReference>
<name>A0ABR3QT58_9PLEO</name>
<comment type="caution">
    <text evidence="2">The sequence shown here is derived from an EMBL/GenBank/DDBJ whole genome shotgun (WGS) entry which is preliminary data.</text>
</comment>
<evidence type="ECO:0000259" key="1">
    <source>
        <dbReference type="Pfam" id="PF14832"/>
    </source>
</evidence>
<accession>A0ABR3QT58</accession>
<dbReference type="EMBL" id="JAKJXO020000016">
    <property type="protein sequence ID" value="KAL1595345.1"/>
    <property type="molecule type" value="Genomic_DNA"/>
</dbReference>
<keyword evidence="3" id="KW-1185">Reference proteome</keyword>
<dbReference type="Pfam" id="PF14832">
    <property type="entry name" value="Tautomerase_3"/>
    <property type="match status" value="1"/>
</dbReference>
<organism evidence="2 3">
    <name type="scientific">Paraconiothyrium brasiliense</name>
    <dbReference type="NCBI Taxonomy" id="300254"/>
    <lineage>
        <taxon>Eukaryota</taxon>
        <taxon>Fungi</taxon>
        <taxon>Dikarya</taxon>
        <taxon>Ascomycota</taxon>
        <taxon>Pezizomycotina</taxon>
        <taxon>Dothideomycetes</taxon>
        <taxon>Pleosporomycetidae</taxon>
        <taxon>Pleosporales</taxon>
        <taxon>Massarineae</taxon>
        <taxon>Didymosphaeriaceae</taxon>
        <taxon>Paraconiothyrium</taxon>
    </lineage>
</organism>
<protein>
    <recommendedName>
        <fullName evidence="1">Tautomerase cis-CaaD-like domain-containing protein</fullName>
    </recommendedName>
</protein>
<gene>
    <name evidence="2" type="ORF">SLS60_010036</name>
</gene>
<feature type="domain" description="Tautomerase cis-CaaD-like" evidence="1">
    <location>
        <begin position="1"/>
        <end position="140"/>
    </location>
</feature>
<dbReference type="Gene3D" id="3.30.429.10">
    <property type="entry name" value="Macrophage Migration Inhibitory Factor"/>
    <property type="match status" value="1"/>
</dbReference>